<dbReference type="Proteomes" id="UP001566132">
    <property type="component" value="Unassembled WGS sequence"/>
</dbReference>
<accession>A0ABD1FDK7</accession>
<gene>
    <name evidence="2" type="ORF">ABEB36_000170</name>
</gene>
<reference evidence="2 3" key="1">
    <citation type="submission" date="2024-05" db="EMBL/GenBank/DDBJ databases">
        <title>Genetic variation in Jamaican populations of the coffee berry borer (Hypothenemus hampei).</title>
        <authorList>
            <person name="Errbii M."/>
            <person name="Myrie A."/>
        </authorList>
    </citation>
    <scope>NUCLEOTIDE SEQUENCE [LARGE SCALE GENOMIC DNA]</scope>
    <source>
        <strain evidence="2">JA-Hopewell-2020-01-JO</strain>
        <tissue evidence="2">Whole body</tissue>
    </source>
</reference>
<dbReference type="SUPFAM" id="SSF53098">
    <property type="entry name" value="Ribonuclease H-like"/>
    <property type="match status" value="1"/>
</dbReference>
<name>A0ABD1FDK7_HYPHA</name>
<dbReference type="InterPro" id="IPR036397">
    <property type="entry name" value="RNaseH_sf"/>
</dbReference>
<feature type="domain" description="Integrase catalytic" evidence="1">
    <location>
        <begin position="152"/>
        <end position="333"/>
    </location>
</feature>
<dbReference type="InterPro" id="IPR058913">
    <property type="entry name" value="Integrase_dom_put"/>
</dbReference>
<evidence type="ECO:0000259" key="1">
    <source>
        <dbReference type="PROSITE" id="PS50994"/>
    </source>
</evidence>
<evidence type="ECO:0000313" key="2">
    <source>
        <dbReference type="EMBL" id="KAL1516251.1"/>
    </source>
</evidence>
<dbReference type="Pfam" id="PF24764">
    <property type="entry name" value="rva_4"/>
    <property type="match status" value="1"/>
</dbReference>
<organism evidence="2 3">
    <name type="scientific">Hypothenemus hampei</name>
    <name type="common">Coffee berry borer</name>
    <dbReference type="NCBI Taxonomy" id="57062"/>
    <lineage>
        <taxon>Eukaryota</taxon>
        <taxon>Metazoa</taxon>
        <taxon>Ecdysozoa</taxon>
        <taxon>Arthropoda</taxon>
        <taxon>Hexapoda</taxon>
        <taxon>Insecta</taxon>
        <taxon>Pterygota</taxon>
        <taxon>Neoptera</taxon>
        <taxon>Endopterygota</taxon>
        <taxon>Coleoptera</taxon>
        <taxon>Polyphaga</taxon>
        <taxon>Cucujiformia</taxon>
        <taxon>Curculionidae</taxon>
        <taxon>Scolytinae</taxon>
        <taxon>Hypothenemus</taxon>
    </lineage>
</organism>
<dbReference type="PANTHER" id="PTHR46791">
    <property type="entry name" value="EXPRESSED PROTEIN"/>
    <property type="match status" value="1"/>
</dbReference>
<comment type="caution">
    <text evidence="2">The sequence shown here is derived from an EMBL/GenBank/DDBJ whole genome shotgun (WGS) entry which is preliminary data.</text>
</comment>
<dbReference type="EMBL" id="JBDJPC010000001">
    <property type="protein sequence ID" value="KAL1516251.1"/>
    <property type="molecule type" value="Genomic_DNA"/>
</dbReference>
<dbReference type="Gene3D" id="3.30.420.10">
    <property type="entry name" value="Ribonuclease H-like superfamily/Ribonuclease H"/>
    <property type="match status" value="1"/>
</dbReference>
<sequence>MVWNLYSTLQILFEGKPTNIQYPEYVTPTIRNNGVGRPKIGITAEQISVLRNMGSSWTAVSHVLGVSRRTLFRYRETFHLTEPFVTDEQLKIYCHVYRELLTANTGEVYVLGALRARGCNVARWRVRDCLSELDAVRREMRRRKAVVRRVYRVKGANYLWHIDSNHKLVSFRMVFHGCIDRYSQMLIYLDCKCNNKADTVLHLFKNGIEKYGLSSRLRGDHGTENIKIANLMITRRGLNRGSFITGRSVHNQRIERLWSEVNSVVSKQHKQLFLFMEEENLLDEGNKIDIFCLHYVYLPRIQRSLLEFMNQWNFHKLSTMGSQNPSELWNINYLEGFNYLLNDDLNYFENQEAYGIDENGPLPVIETANNVVIPESDINLTPEQHTEIKNAVPNPLLEDNNYGITHYLNVRHIVQNIQGVSKNVGNLLEMNRAW</sequence>
<proteinExistence type="predicted"/>
<dbReference type="PROSITE" id="PS50994">
    <property type="entry name" value="INTEGRASE"/>
    <property type="match status" value="1"/>
</dbReference>
<dbReference type="InterPro" id="IPR001584">
    <property type="entry name" value="Integrase_cat-core"/>
</dbReference>
<evidence type="ECO:0000313" key="3">
    <source>
        <dbReference type="Proteomes" id="UP001566132"/>
    </source>
</evidence>
<dbReference type="AlphaFoldDB" id="A0ABD1FDK7"/>
<dbReference type="PANTHER" id="PTHR46791:SF4">
    <property type="match status" value="1"/>
</dbReference>
<keyword evidence="3" id="KW-1185">Reference proteome</keyword>
<dbReference type="InterPro" id="IPR012337">
    <property type="entry name" value="RNaseH-like_sf"/>
</dbReference>
<protein>
    <recommendedName>
        <fullName evidence="1">Integrase catalytic domain-containing protein</fullName>
    </recommendedName>
</protein>